<keyword evidence="3 5" id="KW-0964">Secreted</keyword>
<comment type="function">
    <text evidence="5">Lytic polysaccharide monooxygenase (LMPO) that depolymerizes crystalline and amorphous polysaccharides via the oxidation of scissile alpha- or beta-(1-4)-glycosidic bonds, yielding C1 and/or C4 oxidation products. Catalysis by LPMOs requires the reduction of the active-site copper from Cu(II) to Cu(I) by a reducing agent and H(2)O(2) or O(2) as a cosubstrate.</text>
</comment>
<gene>
    <name evidence="7" type="ORF">DM02DRAFT_642432</name>
</gene>
<dbReference type="GO" id="GO:0030245">
    <property type="term" value="P:cellulose catabolic process"/>
    <property type="evidence" value="ECO:0007669"/>
    <property type="project" value="UniProtKB-UniRule"/>
</dbReference>
<sequence length="255" mass="27894">MRFSVATAIATLSSNALAHGGIFHYTIDGTIYPGYQWASPYEGQKDLIARTWVAPPHTDPSSSNLTCNYKGITVPGAYHATVPAGAVISANWTDDDGFGWVHTVGPLMAYLAFCGDDCNNVENIAELEWFKIAEEGLREGFVISNIDGWFQNDLWEKRRTDHWDVVIPKTLKPGRYMIRHEIINLALSPVQFYPNCAALEVTGDGEAVPSAEFLVKFPGAYSLSDPGIAISGHISGDKTTKNYTVPGPKVWTGLI</sequence>
<protein>
    <recommendedName>
        <fullName evidence="5">AA9 family lytic polysaccharide monooxygenase</fullName>
        <ecNumber evidence="5">1.14.99.56</ecNumber>
    </recommendedName>
    <alternativeName>
        <fullName evidence="5">Endo-beta-1,4-glucanase</fullName>
    </alternativeName>
    <alternativeName>
        <fullName evidence="5">Glycosyl hydrolase 61 family protein</fullName>
    </alternativeName>
</protein>
<dbReference type="PANTHER" id="PTHR33353:SF19">
    <property type="entry name" value="GLYCOSYLHYDROLASE FAMILY 61-8 PROTEIN"/>
    <property type="match status" value="1"/>
</dbReference>
<evidence type="ECO:0000313" key="8">
    <source>
        <dbReference type="Proteomes" id="UP000244855"/>
    </source>
</evidence>
<comment type="cofactor">
    <cofactor evidence="1">
        <name>Cu(2+)</name>
        <dbReference type="ChEBI" id="CHEBI:29036"/>
    </cofactor>
</comment>
<comment type="domain">
    <text evidence="5">Has a modular structure: an endo-beta-1,4-glucanase catalytic module at the N-terminus, a linker rich in serines and threonines, and a C-terminal carbohydrate-binding module (CBM).</text>
</comment>
<dbReference type="GO" id="GO:0005576">
    <property type="term" value="C:extracellular region"/>
    <property type="evidence" value="ECO:0007669"/>
    <property type="project" value="UniProtKB-SubCell"/>
</dbReference>
<dbReference type="OrthoDB" id="4849160at2759"/>
<dbReference type="Proteomes" id="UP000244855">
    <property type="component" value="Unassembled WGS sequence"/>
</dbReference>
<evidence type="ECO:0000313" key="7">
    <source>
        <dbReference type="EMBL" id="PVI00439.1"/>
    </source>
</evidence>
<comment type="catalytic activity">
    <reaction evidence="5">
        <text>[(1-&gt;4)-beta-D-glucosyl]n+m + reduced acceptor + O2 = 4-dehydro-beta-D-glucosyl-[(1-&gt;4)-beta-D-glucosyl]n-1 + [(1-&gt;4)-beta-D-glucosyl]m + acceptor + H2O.</text>
        <dbReference type="EC" id="1.14.99.56"/>
    </reaction>
</comment>
<dbReference type="GO" id="GO:0004497">
    <property type="term" value="F:monooxygenase activity"/>
    <property type="evidence" value="ECO:0007669"/>
    <property type="project" value="UniProtKB-KW"/>
</dbReference>
<evidence type="ECO:0000256" key="1">
    <source>
        <dbReference type="ARBA" id="ARBA00001973"/>
    </source>
</evidence>
<organism evidence="7 8">
    <name type="scientific">Periconia macrospinosa</name>
    <dbReference type="NCBI Taxonomy" id="97972"/>
    <lineage>
        <taxon>Eukaryota</taxon>
        <taxon>Fungi</taxon>
        <taxon>Dikarya</taxon>
        <taxon>Ascomycota</taxon>
        <taxon>Pezizomycotina</taxon>
        <taxon>Dothideomycetes</taxon>
        <taxon>Pleosporomycetidae</taxon>
        <taxon>Pleosporales</taxon>
        <taxon>Massarineae</taxon>
        <taxon>Periconiaceae</taxon>
        <taxon>Periconia</taxon>
    </lineage>
</organism>
<comment type="subcellular location">
    <subcellularLocation>
        <location evidence="2 5">Secreted</location>
    </subcellularLocation>
</comment>
<name>A0A2V1DQZ2_9PLEO</name>
<keyword evidence="4 5" id="KW-1015">Disulfide bond</keyword>
<keyword evidence="7" id="KW-0560">Oxidoreductase</keyword>
<keyword evidence="8" id="KW-1185">Reference proteome</keyword>
<evidence type="ECO:0000256" key="3">
    <source>
        <dbReference type="ARBA" id="ARBA00022525"/>
    </source>
</evidence>
<keyword evidence="5" id="KW-0119">Carbohydrate metabolism</keyword>
<dbReference type="Pfam" id="PF03443">
    <property type="entry name" value="AA9"/>
    <property type="match status" value="1"/>
</dbReference>
<dbReference type="GO" id="GO:0030248">
    <property type="term" value="F:cellulose binding"/>
    <property type="evidence" value="ECO:0007669"/>
    <property type="project" value="UniProtKB-UniRule"/>
</dbReference>
<dbReference type="Gene3D" id="2.70.50.70">
    <property type="match status" value="1"/>
</dbReference>
<accession>A0A2V1DQZ2</accession>
<feature type="domain" description="Auxiliary Activity family 9 catalytic" evidence="6">
    <location>
        <begin position="19"/>
        <end position="232"/>
    </location>
</feature>
<dbReference type="InterPro" id="IPR049892">
    <property type="entry name" value="AA9"/>
</dbReference>
<dbReference type="AlphaFoldDB" id="A0A2V1DQZ2"/>
<evidence type="ECO:0000256" key="4">
    <source>
        <dbReference type="ARBA" id="ARBA00023157"/>
    </source>
</evidence>
<dbReference type="EC" id="1.14.99.56" evidence="5"/>
<dbReference type="PANTHER" id="PTHR33353">
    <property type="entry name" value="PUTATIVE (AFU_ORTHOLOGUE AFUA_1G12560)-RELATED"/>
    <property type="match status" value="1"/>
</dbReference>
<dbReference type="InterPro" id="IPR005103">
    <property type="entry name" value="AA9_LPMO"/>
</dbReference>
<reference evidence="7 8" key="1">
    <citation type="journal article" date="2018" name="Sci. Rep.">
        <title>Comparative genomics provides insights into the lifestyle and reveals functional heterogeneity of dark septate endophytic fungi.</title>
        <authorList>
            <person name="Knapp D.G."/>
            <person name="Nemeth J.B."/>
            <person name="Barry K."/>
            <person name="Hainaut M."/>
            <person name="Henrissat B."/>
            <person name="Johnson J."/>
            <person name="Kuo A."/>
            <person name="Lim J.H.P."/>
            <person name="Lipzen A."/>
            <person name="Nolan M."/>
            <person name="Ohm R.A."/>
            <person name="Tamas L."/>
            <person name="Grigoriev I.V."/>
            <person name="Spatafora J.W."/>
            <person name="Nagy L.G."/>
            <person name="Kovacs G.M."/>
        </authorList>
    </citation>
    <scope>NUCLEOTIDE SEQUENCE [LARGE SCALE GENOMIC DNA]</scope>
    <source>
        <strain evidence="7 8">DSE2036</strain>
    </source>
</reference>
<dbReference type="EMBL" id="KZ805373">
    <property type="protein sequence ID" value="PVI00439.1"/>
    <property type="molecule type" value="Genomic_DNA"/>
</dbReference>
<dbReference type="GO" id="GO:0008810">
    <property type="term" value="F:cellulase activity"/>
    <property type="evidence" value="ECO:0007669"/>
    <property type="project" value="UniProtKB-UniRule"/>
</dbReference>
<evidence type="ECO:0000259" key="6">
    <source>
        <dbReference type="Pfam" id="PF03443"/>
    </source>
</evidence>
<dbReference type="CDD" id="cd21175">
    <property type="entry name" value="LPMO_AA9"/>
    <property type="match status" value="1"/>
</dbReference>
<evidence type="ECO:0000256" key="2">
    <source>
        <dbReference type="ARBA" id="ARBA00004613"/>
    </source>
</evidence>
<keyword evidence="5" id="KW-0624">Polysaccharide degradation</keyword>
<keyword evidence="7" id="KW-0503">Monooxygenase</keyword>
<evidence type="ECO:0000256" key="5">
    <source>
        <dbReference type="RuleBase" id="RU368122"/>
    </source>
</evidence>
<keyword evidence="5" id="KW-0136">Cellulose degradation</keyword>
<proteinExistence type="predicted"/>